<name>A0A2N6SPN7_9LACT</name>
<dbReference type="GO" id="GO:0005507">
    <property type="term" value="F:copper ion binding"/>
    <property type="evidence" value="ECO:0007669"/>
    <property type="project" value="TreeGrafter"/>
</dbReference>
<organism evidence="3 4">
    <name type="scientific">Dolosicoccus paucivorans</name>
    <dbReference type="NCBI Taxonomy" id="84521"/>
    <lineage>
        <taxon>Bacteria</taxon>
        <taxon>Bacillati</taxon>
        <taxon>Bacillota</taxon>
        <taxon>Bacilli</taxon>
        <taxon>Lactobacillales</taxon>
        <taxon>Aerococcaceae</taxon>
        <taxon>Dolosicoccus</taxon>
    </lineage>
</organism>
<comment type="caution">
    <text evidence="3">The sequence shown here is derived from an EMBL/GenBank/DDBJ whole genome shotgun (WGS) entry which is preliminary data.</text>
</comment>
<dbReference type="Proteomes" id="UP000235682">
    <property type="component" value="Unassembled WGS sequence"/>
</dbReference>
<dbReference type="HAMAP" id="MF_00795">
    <property type="entry name" value="CutC"/>
    <property type="match status" value="1"/>
</dbReference>
<dbReference type="SUPFAM" id="SSF110395">
    <property type="entry name" value="CutC-like"/>
    <property type="match status" value="1"/>
</dbReference>
<comment type="subcellular location">
    <subcellularLocation>
        <location evidence="2">Cytoplasm</location>
    </subcellularLocation>
</comment>
<dbReference type="RefSeq" id="WP_102227350.1">
    <property type="nucleotide sequence ID" value="NZ_PNFY01000002.1"/>
</dbReference>
<evidence type="ECO:0000313" key="4">
    <source>
        <dbReference type="Proteomes" id="UP000235682"/>
    </source>
</evidence>
<dbReference type="GO" id="GO:0005737">
    <property type="term" value="C:cytoplasm"/>
    <property type="evidence" value="ECO:0007669"/>
    <property type="project" value="UniProtKB-SubCell"/>
</dbReference>
<dbReference type="AlphaFoldDB" id="A0A2N6SPN7"/>
<dbReference type="STRING" id="84521.SAMN04487994_100717"/>
<evidence type="ECO:0000313" key="3">
    <source>
        <dbReference type="EMBL" id="PMC59006.1"/>
    </source>
</evidence>
<dbReference type="EMBL" id="PNHE01000003">
    <property type="protein sequence ID" value="PMC59006.1"/>
    <property type="molecule type" value="Genomic_DNA"/>
</dbReference>
<gene>
    <name evidence="2" type="primary">cutC</name>
    <name evidence="3" type="ORF">CJ205_01495</name>
</gene>
<keyword evidence="2" id="KW-0963">Cytoplasm</keyword>
<sequence>MLIELCTARLEDCLKAKQQGFDRIELSADLVTGGLTPTFGLASSALEQVDLPIVMMLRPRGGGFCYSDLEYDVMMTDLEWLLKLKPEAIAVGILTHDGMIDEVRMKRIIDRCHEEEVKVVFHRAFDVITGYSLDEAVERLIVLGVDRILTSGGAKTAIEGVDTLARLQEKYGDQITFVAGAGITTENVVEIKSQTGLTEFHGSFSVPFEDPTSEGPNVSYEVLLLKLNDQVKW</sequence>
<comment type="similarity">
    <text evidence="1 2">Belongs to the CutC family.</text>
</comment>
<dbReference type="PANTHER" id="PTHR12598:SF0">
    <property type="entry name" value="COPPER HOMEOSTASIS PROTEIN CUTC HOMOLOG"/>
    <property type="match status" value="1"/>
</dbReference>
<evidence type="ECO:0000256" key="2">
    <source>
        <dbReference type="HAMAP-Rule" id="MF_00795"/>
    </source>
</evidence>
<keyword evidence="4" id="KW-1185">Reference proteome</keyword>
<dbReference type="PANTHER" id="PTHR12598">
    <property type="entry name" value="COPPER HOMEOSTASIS PROTEIN CUTC"/>
    <property type="match status" value="1"/>
</dbReference>
<evidence type="ECO:0000256" key="1">
    <source>
        <dbReference type="ARBA" id="ARBA00007768"/>
    </source>
</evidence>
<dbReference type="OrthoDB" id="9815677at2"/>
<dbReference type="Pfam" id="PF03932">
    <property type="entry name" value="CutC"/>
    <property type="match status" value="1"/>
</dbReference>
<dbReference type="InterPro" id="IPR036822">
    <property type="entry name" value="CutC-like_dom_sf"/>
</dbReference>
<protein>
    <recommendedName>
        <fullName evidence="2">PF03932 family protein CutC</fullName>
    </recommendedName>
</protein>
<reference evidence="3 4" key="1">
    <citation type="submission" date="2017-09" db="EMBL/GenBank/DDBJ databases">
        <title>Bacterial strain isolated from the female urinary microbiota.</title>
        <authorList>
            <person name="Thomas-White K."/>
            <person name="Kumar N."/>
            <person name="Forster S."/>
            <person name="Putonti C."/>
            <person name="Lawley T."/>
            <person name="Wolfe A.J."/>
        </authorList>
    </citation>
    <scope>NUCLEOTIDE SEQUENCE [LARGE SCALE GENOMIC DNA]</scope>
    <source>
        <strain evidence="3 4">UMB0852</strain>
    </source>
</reference>
<dbReference type="Gene3D" id="3.20.20.380">
    <property type="entry name" value="Copper homeostasis (CutC) domain"/>
    <property type="match status" value="1"/>
</dbReference>
<accession>A0A2N6SPN7</accession>
<comment type="caution">
    <text evidence="2">Once thought to be involved in copper homeostasis, experiments in E.coli have shown this is not the case.</text>
</comment>
<proteinExistence type="inferred from homology"/>
<dbReference type="InterPro" id="IPR005627">
    <property type="entry name" value="CutC-like"/>
</dbReference>